<dbReference type="Pfam" id="PF25014">
    <property type="entry name" value="NET2A"/>
    <property type="match status" value="1"/>
</dbReference>
<accession>A0A8T0JTJ0</accession>
<dbReference type="AlphaFoldDB" id="A0A8T0JTJ0"/>
<sequence>MLQDDLGVGTMIEDIDARTLMAVIALKSCQETLDKLKDIQVQASKEAKEEYQRVKKAHKMFETLRDPPCPTVESCHQELQSRSTIAAVSVAVKLHCAAADTAVELQQRRNIMTPKAISVPKIFLRLSNPFK</sequence>
<evidence type="ECO:0000259" key="1">
    <source>
        <dbReference type="Pfam" id="PF25014"/>
    </source>
</evidence>
<dbReference type="EMBL" id="JABFOF010000009">
    <property type="protein sequence ID" value="KAG2380516.1"/>
    <property type="molecule type" value="Genomic_DNA"/>
</dbReference>
<feature type="domain" description="NET2A-D/KIP1-like alpha-helical" evidence="1">
    <location>
        <begin position="2"/>
        <end position="79"/>
    </location>
</feature>
<gene>
    <name evidence="2" type="ORF">HKW66_Vig0172950</name>
</gene>
<dbReference type="InterPro" id="IPR056888">
    <property type="entry name" value="NET2A-D/KIP1-like_dom"/>
</dbReference>
<evidence type="ECO:0000313" key="2">
    <source>
        <dbReference type="EMBL" id="KAG2380516.1"/>
    </source>
</evidence>
<protein>
    <recommendedName>
        <fullName evidence="1">NET2A-D/KIP1-like alpha-helical domain-containing protein</fullName>
    </recommendedName>
</protein>
<proteinExistence type="predicted"/>
<reference evidence="2 3" key="1">
    <citation type="submission" date="2020-05" db="EMBL/GenBank/DDBJ databases">
        <title>Vigna angularis (adzuki bean) Var. LongXiaoDou No. 4 denovo assembly.</title>
        <authorList>
            <person name="Xiang H."/>
        </authorList>
    </citation>
    <scope>NUCLEOTIDE SEQUENCE [LARGE SCALE GENOMIC DNA]</scope>
    <source>
        <tissue evidence="2">Leaf</tissue>
    </source>
</reference>
<dbReference type="PANTHER" id="PTHR31631">
    <property type="entry name" value="PROTEIN NETWORKED 2D"/>
    <property type="match status" value="1"/>
</dbReference>
<name>A0A8T0JTJ0_PHAAN</name>
<dbReference type="Proteomes" id="UP000743370">
    <property type="component" value="Unassembled WGS sequence"/>
</dbReference>
<evidence type="ECO:0000313" key="3">
    <source>
        <dbReference type="Proteomes" id="UP000743370"/>
    </source>
</evidence>
<organism evidence="2 3">
    <name type="scientific">Phaseolus angularis</name>
    <name type="common">Azuki bean</name>
    <name type="synonym">Vigna angularis</name>
    <dbReference type="NCBI Taxonomy" id="3914"/>
    <lineage>
        <taxon>Eukaryota</taxon>
        <taxon>Viridiplantae</taxon>
        <taxon>Streptophyta</taxon>
        <taxon>Embryophyta</taxon>
        <taxon>Tracheophyta</taxon>
        <taxon>Spermatophyta</taxon>
        <taxon>Magnoliopsida</taxon>
        <taxon>eudicotyledons</taxon>
        <taxon>Gunneridae</taxon>
        <taxon>Pentapetalae</taxon>
        <taxon>rosids</taxon>
        <taxon>fabids</taxon>
        <taxon>Fabales</taxon>
        <taxon>Fabaceae</taxon>
        <taxon>Papilionoideae</taxon>
        <taxon>50 kb inversion clade</taxon>
        <taxon>NPAAA clade</taxon>
        <taxon>indigoferoid/millettioid clade</taxon>
        <taxon>Phaseoleae</taxon>
        <taxon>Vigna</taxon>
    </lineage>
</organism>
<comment type="caution">
    <text evidence="2">The sequence shown here is derived from an EMBL/GenBank/DDBJ whole genome shotgun (WGS) entry which is preliminary data.</text>
</comment>
<dbReference type="PANTHER" id="PTHR31631:SF3">
    <property type="entry name" value="PROTEIN NETWORKED 2B"/>
    <property type="match status" value="1"/>
</dbReference>